<reference evidence="1" key="1">
    <citation type="journal article" date="2021" name="Environ. Microbiol.">
        <title>Gene family expansions and transcriptome signatures uncover fungal adaptations to wood decay.</title>
        <authorList>
            <person name="Hage H."/>
            <person name="Miyauchi S."/>
            <person name="Viragh M."/>
            <person name="Drula E."/>
            <person name="Min B."/>
            <person name="Chaduli D."/>
            <person name="Navarro D."/>
            <person name="Favel A."/>
            <person name="Norest M."/>
            <person name="Lesage-Meessen L."/>
            <person name="Balint B."/>
            <person name="Merenyi Z."/>
            <person name="de Eugenio L."/>
            <person name="Morin E."/>
            <person name="Martinez A.T."/>
            <person name="Baldrian P."/>
            <person name="Stursova M."/>
            <person name="Martinez M.J."/>
            <person name="Novotny C."/>
            <person name="Magnuson J.K."/>
            <person name="Spatafora J.W."/>
            <person name="Maurice S."/>
            <person name="Pangilinan J."/>
            <person name="Andreopoulos W."/>
            <person name="LaButti K."/>
            <person name="Hundley H."/>
            <person name="Na H."/>
            <person name="Kuo A."/>
            <person name="Barry K."/>
            <person name="Lipzen A."/>
            <person name="Henrissat B."/>
            <person name="Riley R."/>
            <person name="Ahrendt S."/>
            <person name="Nagy L.G."/>
            <person name="Grigoriev I.V."/>
            <person name="Martin F."/>
            <person name="Rosso M.N."/>
        </authorList>
    </citation>
    <scope>NUCLEOTIDE SEQUENCE</scope>
    <source>
        <strain evidence="1">CBS 384.51</strain>
    </source>
</reference>
<dbReference type="EMBL" id="MU274908">
    <property type="protein sequence ID" value="KAI0090405.1"/>
    <property type="molecule type" value="Genomic_DNA"/>
</dbReference>
<sequence>MSITKLPLYPSSRARDALPPSQQATLNDAIASTLHQILELPQEKRDKSSCVAFIASYAKDHAQRNLNALIWELNTSSSGKPKRYTQSFSKVERLIHERTFKLAHQLITSISLEPLIDLAVVYGPSNPKRFRALLLSASKNPSLVRSIETEAGPAFTDLLNSSTQGLYGLCKISYILLSFLHTAPPDLVRPLARNKPFVLSLAKAYDFCLSACANAHGGIRPERVVSETPLDDWERIFLETKVSLIDSFHVLLRVLLKDVEELREPGHALAERCEAAFDIVFGLIDLPSSSSSSANDITPVPFLNQTLLADYQHTYGLSRIIAEVTRRADDPRTELLESTLQNLDGSVVGGGGRDDSSRPGALKLLLRSSGVQTGIDNRGTGKGPSSSSHAKGKGKAKVLPPIEQKSDPALDTAVAQVLDVLPDTPPDYVRFLLAHQDYPYKGNAERLVEALFDGTAPNVNEVERLMSDRDSGLGMVEDMGRNEDTGKGKGREGEFVYTRERRNVFDDEVMDVSQLRVGKKRCVARICSFCATNQCYRAGRDDAQTILQDRAYIEQMKADILRRAEEISDEEDDDDDGDGMEGRGKGMVVAFEDELDDGALKVRDGEESQDEGSEDETDDDAKPETPETILELAYIADPKVFDRDAQTRRSKARDDLRRQTGWADEQIEGWRIMLERDPNKDKILQKHEFSGNKRGLVPLPVRGPSQPPSNRGRGYGRGRGGGRGRGRGGRGGRGGGGGSGSGSGGNGGSGGGDSTARDRAYKDKNKAQRGNHNRKSGHDKKMARAAGPS</sequence>
<gene>
    <name evidence="1" type="ORF">BDY19DRAFT_770952</name>
</gene>
<keyword evidence="2" id="KW-1185">Reference proteome</keyword>
<evidence type="ECO:0000313" key="2">
    <source>
        <dbReference type="Proteomes" id="UP001055072"/>
    </source>
</evidence>
<protein>
    <submittedName>
        <fullName evidence="1">Uncharacterized protein</fullName>
    </submittedName>
</protein>
<name>A0ACB8U810_9APHY</name>
<organism evidence="1 2">
    <name type="scientific">Irpex rosettiformis</name>
    <dbReference type="NCBI Taxonomy" id="378272"/>
    <lineage>
        <taxon>Eukaryota</taxon>
        <taxon>Fungi</taxon>
        <taxon>Dikarya</taxon>
        <taxon>Basidiomycota</taxon>
        <taxon>Agaricomycotina</taxon>
        <taxon>Agaricomycetes</taxon>
        <taxon>Polyporales</taxon>
        <taxon>Irpicaceae</taxon>
        <taxon>Irpex</taxon>
    </lineage>
</organism>
<proteinExistence type="predicted"/>
<dbReference type="Proteomes" id="UP001055072">
    <property type="component" value="Unassembled WGS sequence"/>
</dbReference>
<accession>A0ACB8U810</accession>
<evidence type="ECO:0000313" key="1">
    <source>
        <dbReference type="EMBL" id="KAI0090405.1"/>
    </source>
</evidence>
<comment type="caution">
    <text evidence="1">The sequence shown here is derived from an EMBL/GenBank/DDBJ whole genome shotgun (WGS) entry which is preliminary data.</text>
</comment>